<dbReference type="Proteomes" id="UP000796880">
    <property type="component" value="Unassembled WGS sequence"/>
</dbReference>
<dbReference type="Gene3D" id="3.40.50.720">
    <property type="entry name" value="NAD(P)-binding Rossmann-like Domain"/>
    <property type="match status" value="2"/>
</dbReference>
<evidence type="ECO:0008006" key="7">
    <source>
        <dbReference type="Google" id="ProtNLM"/>
    </source>
</evidence>
<name>A0A8K0E8G4_9ROSA</name>
<keyword evidence="3" id="KW-0560">Oxidoreductase</keyword>
<evidence type="ECO:0000313" key="5">
    <source>
        <dbReference type="EMBL" id="KAF3441304.1"/>
    </source>
</evidence>
<keyword evidence="2" id="KW-0521">NADP</keyword>
<dbReference type="PANTHER" id="PTHR43490">
    <property type="entry name" value="(+)-NEOMENTHOL DEHYDROGENASE"/>
    <property type="match status" value="1"/>
</dbReference>
<accession>A0A8K0E8G4</accession>
<keyword evidence="6" id="KW-1185">Reference proteome</keyword>
<dbReference type="InterPro" id="IPR002347">
    <property type="entry name" value="SDR_fam"/>
</dbReference>
<evidence type="ECO:0000256" key="1">
    <source>
        <dbReference type="ARBA" id="ARBA00006484"/>
    </source>
</evidence>
<evidence type="ECO:0000256" key="2">
    <source>
        <dbReference type="ARBA" id="ARBA00022857"/>
    </source>
</evidence>
<comment type="similarity">
    <text evidence="1 4">Belongs to the short-chain dehydrogenases/reductases (SDR) family.</text>
</comment>
<dbReference type="Pfam" id="PF00106">
    <property type="entry name" value="adh_short"/>
    <property type="match status" value="1"/>
</dbReference>
<dbReference type="SUPFAM" id="SSF51735">
    <property type="entry name" value="NAD(P)-binding Rossmann-fold domains"/>
    <property type="match status" value="1"/>
</dbReference>
<reference evidence="5" key="1">
    <citation type="submission" date="2020-03" db="EMBL/GenBank/DDBJ databases">
        <title>A high-quality chromosome-level genome assembly of a woody plant with both climbing and erect habits, Rhamnella rubrinervis.</title>
        <authorList>
            <person name="Lu Z."/>
            <person name="Yang Y."/>
            <person name="Zhu X."/>
            <person name="Sun Y."/>
        </authorList>
    </citation>
    <scope>NUCLEOTIDE SEQUENCE</scope>
    <source>
        <strain evidence="5">BYM</strain>
        <tissue evidence="5">Leaf</tissue>
    </source>
</reference>
<evidence type="ECO:0000256" key="4">
    <source>
        <dbReference type="RuleBase" id="RU000363"/>
    </source>
</evidence>
<dbReference type="Pfam" id="PF13561">
    <property type="entry name" value="adh_short_C2"/>
    <property type="match status" value="1"/>
</dbReference>
<organism evidence="5 6">
    <name type="scientific">Rhamnella rubrinervis</name>
    <dbReference type="NCBI Taxonomy" id="2594499"/>
    <lineage>
        <taxon>Eukaryota</taxon>
        <taxon>Viridiplantae</taxon>
        <taxon>Streptophyta</taxon>
        <taxon>Embryophyta</taxon>
        <taxon>Tracheophyta</taxon>
        <taxon>Spermatophyta</taxon>
        <taxon>Magnoliopsida</taxon>
        <taxon>eudicotyledons</taxon>
        <taxon>Gunneridae</taxon>
        <taxon>Pentapetalae</taxon>
        <taxon>rosids</taxon>
        <taxon>fabids</taxon>
        <taxon>Rosales</taxon>
        <taxon>Rhamnaceae</taxon>
        <taxon>rhamnoid group</taxon>
        <taxon>Rhamneae</taxon>
        <taxon>Rhamnella</taxon>
    </lineage>
</organism>
<dbReference type="InterPro" id="IPR036291">
    <property type="entry name" value="NAD(P)-bd_dom_sf"/>
</dbReference>
<gene>
    <name evidence="5" type="ORF">FNV43_RR15217</name>
</gene>
<dbReference type="PANTHER" id="PTHR43490:SF119">
    <property type="entry name" value="SHORT-CHAIN DEHYDROGENASE_REDUCTASE"/>
    <property type="match status" value="1"/>
</dbReference>
<proteinExistence type="inferred from homology"/>
<evidence type="ECO:0000256" key="3">
    <source>
        <dbReference type="ARBA" id="ARBA00023002"/>
    </source>
</evidence>
<dbReference type="PRINTS" id="PR00080">
    <property type="entry name" value="SDRFAMILY"/>
</dbReference>
<comment type="caution">
    <text evidence="5">The sequence shown here is derived from an EMBL/GenBank/DDBJ whole genome shotgun (WGS) entry which is preliminary data.</text>
</comment>
<dbReference type="OrthoDB" id="1933717at2759"/>
<dbReference type="GO" id="GO:0016491">
    <property type="term" value="F:oxidoreductase activity"/>
    <property type="evidence" value="ECO:0007669"/>
    <property type="project" value="UniProtKB-KW"/>
</dbReference>
<evidence type="ECO:0000313" key="6">
    <source>
        <dbReference type="Proteomes" id="UP000796880"/>
    </source>
</evidence>
<dbReference type="AlphaFoldDB" id="A0A8K0E8G4"/>
<dbReference type="EMBL" id="VOIH02000007">
    <property type="protein sequence ID" value="KAF3441304.1"/>
    <property type="molecule type" value="Genomic_DNA"/>
</dbReference>
<dbReference type="PRINTS" id="PR00081">
    <property type="entry name" value="GDHRDH"/>
</dbReference>
<protein>
    <recommendedName>
        <fullName evidence="7">(+)-neomenthol dehydrogenase-like</fullName>
    </recommendedName>
</protein>
<dbReference type="GO" id="GO:0016020">
    <property type="term" value="C:membrane"/>
    <property type="evidence" value="ECO:0007669"/>
    <property type="project" value="TreeGrafter"/>
</dbReference>
<sequence length="332" mass="36429">MSEATQRYAVVTGANKGIGLETVKQLASNGINVVLTARDEKRGLEAFEKLKEFDLCGQVVFRQLDVSDPVSAASLADFIKTQFGKLDILVNNAGISGLLLDPDAFARAAELAGGWPGEPKYWDEISKQSYELAEECLQINYYGAKRMVETLLPLLQLSDSPTVINISSDLGMLEHIPGEWAKEILSGVEKLTEEGVDEVVTEFLKDFKEGNLETKGWPTYISAYKVSKAAMNAHTRILAKKYPHICVNSVCPGYVKTDITCNTGLLTVTEAAQLLVARWNKATTETYELAEECLQINYYGAKRTADALIPLLQLSDSPRIVNVASSIAKLEL</sequence>